<dbReference type="Gene3D" id="2.60.40.2810">
    <property type="match status" value="2"/>
</dbReference>
<dbReference type="Gene3D" id="2.60.40.3440">
    <property type="match status" value="1"/>
</dbReference>
<evidence type="ECO:0000259" key="3">
    <source>
        <dbReference type="Pfam" id="PF10633"/>
    </source>
</evidence>
<dbReference type="InterPro" id="IPR024079">
    <property type="entry name" value="MetalloPept_cat_dom_sf"/>
</dbReference>
<dbReference type="GO" id="GO:0008237">
    <property type="term" value="F:metallopeptidase activity"/>
    <property type="evidence" value="ECO:0007669"/>
    <property type="project" value="UniProtKB-KW"/>
</dbReference>
<keyword evidence="5" id="KW-1185">Reference proteome</keyword>
<dbReference type="Pfam" id="PF05548">
    <property type="entry name" value="Peptidase_M11"/>
    <property type="match status" value="1"/>
</dbReference>
<dbReference type="Gene3D" id="2.60.40.10">
    <property type="entry name" value="Immunoglobulins"/>
    <property type="match status" value="1"/>
</dbReference>
<name>A0ABY1S4G4_9GAMM</name>
<dbReference type="NCBIfam" id="NF012211">
    <property type="entry name" value="tand_rpt_95"/>
    <property type="match status" value="3"/>
</dbReference>
<accession>A0ABY1S4G4</accession>
<dbReference type="EMBL" id="FXWV01000029">
    <property type="protein sequence ID" value="SMR78819.1"/>
    <property type="molecule type" value="Genomic_DNA"/>
</dbReference>
<feature type="domain" description="Peptidase M11 gametolysin" evidence="2">
    <location>
        <begin position="294"/>
        <end position="417"/>
    </location>
</feature>
<dbReference type="Pfam" id="PF17963">
    <property type="entry name" value="Big_9"/>
    <property type="match status" value="3"/>
</dbReference>
<feature type="chain" id="PRO_5046013764" evidence="1">
    <location>
        <begin position="31"/>
        <end position="972"/>
    </location>
</feature>
<dbReference type="PANTHER" id="PTHR34720">
    <property type="entry name" value="MICROCYSTIN DEPENDENT PROTEIN"/>
    <property type="match status" value="1"/>
</dbReference>
<dbReference type="RefSeq" id="WP_239040023.1">
    <property type="nucleotide sequence ID" value="NZ_BAAAEY010000008.1"/>
</dbReference>
<dbReference type="InterPro" id="IPR013783">
    <property type="entry name" value="Ig-like_fold"/>
</dbReference>
<protein>
    <submittedName>
        <fullName evidence="4">M6 family metalloprotease domain-containing protein</fullName>
    </submittedName>
</protein>
<dbReference type="InterPro" id="IPR008752">
    <property type="entry name" value="Peptidase_M11"/>
</dbReference>
<sequence length="972" mass="101075">MRLDRPTLARSLMATAITATLGFITLPAQAAPGHALQPGQAALTAPNPKAEAARQQAFEHTQGLMAIQKRWAKAQGTEKARLTEQMVEKAEQRRAFLLELMASNPAAVLSAAIPEEKQVGMPADVLAKLEQKVELAGELEVFYEDYEDGSHKLRHFLKTPFGERFEMHVAGNRPELHHGQKVELTGALFNDQRTASVDGDMAVDADQLMLAAGGDATGGSNGGTAEATSATLGAQTTLVINVNFTDNRSEPWTPEQARSTVFDQASDFIHENSFGQTWLTGDVTPWLNLSISSSGCNTTAIVDAATTAARNAGYDLGQYNRLIFAMPSTSGCGFSGVGSVGGTTSTMLINGSMYWFTIAHEMGHNLGLFHSHALECGSQVMGSNCTNDEYGDGVDIMGRVSGHFTAFQKERLGWLDSRHIQTVTSSGVHALEPYATLPGSGPKALKIARGIDAASGEQSWLYVEYRQGSGYDSILSSNANVQNGVVVHTGISNKGNSSFMLDMTPGSTASNYTDTRDPALEVGRQFTDTDAGVTLATEWVDGSRAGVNVQLDGSAESCAPVAPALSITPGETVWTQAGASQSYTLTLTNRDGSACTSSSYNLSTGVPAGWNNALASTSLTLAPGETRSLGWTITTADTATDGYYTLNATATSGSLQAQDSVSLVIDNPIANSAPNAMSDTASTAFETPVTVKVLANDSDPDGDALQVTAVNATNGSAAINADGSITYVPATGFSGLTSFSYSISDGRGGSDSANISIEVAPAPNRAPVANNDSASTAFETAVKIAVLANDYDPEGDAITLVSVNANQGSAAINADGTLTFTPASGFSGTTSLSYTIRDAQGATDSATVSISVAAAPEPTPEPTVNKAPVATDDSVTLNSITSVTIPVLSNDHDPEGSALRITGFTQGSKGEVRLNANGTLTYTPGKPFKQDDSFSYIISDGEKSATATVYIQLIAGDSGGTTSGSKGKGNNK</sequence>
<gene>
    <name evidence="4" type="ORF">SAMN04487964_1292</name>
</gene>
<keyword evidence="4" id="KW-0378">Hydrolase</keyword>
<dbReference type="Gene3D" id="3.40.390.10">
    <property type="entry name" value="Collagenase (Catalytic Domain)"/>
    <property type="match status" value="1"/>
</dbReference>
<evidence type="ECO:0000313" key="5">
    <source>
        <dbReference type="Proteomes" id="UP001159257"/>
    </source>
</evidence>
<dbReference type="Pfam" id="PF10633">
    <property type="entry name" value="NPCBM_assoc"/>
    <property type="match status" value="1"/>
</dbReference>
<dbReference type="InterPro" id="IPR018905">
    <property type="entry name" value="A-galactase_NEW3"/>
</dbReference>
<evidence type="ECO:0000256" key="1">
    <source>
        <dbReference type="SAM" id="SignalP"/>
    </source>
</evidence>
<comment type="caution">
    <text evidence="4">The sequence shown here is derived from an EMBL/GenBank/DDBJ whole genome shotgun (WGS) entry which is preliminary data.</text>
</comment>
<dbReference type="SUPFAM" id="SSF55486">
    <property type="entry name" value="Metalloproteases ('zincins'), catalytic domain"/>
    <property type="match status" value="1"/>
</dbReference>
<keyword evidence="4" id="KW-0482">Metalloprotease</keyword>
<dbReference type="Proteomes" id="UP001159257">
    <property type="component" value="Unassembled WGS sequence"/>
</dbReference>
<feature type="domain" description="Alpha-galactosidase NEW3" evidence="3">
    <location>
        <begin position="576"/>
        <end position="651"/>
    </location>
</feature>
<proteinExistence type="predicted"/>
<reference evidence="4 5" key="1">
    <citation type="submission" date="2017-05" db="EMBL/GenBank/DDBJ databases">
        <authorList>
            <person name="Varghese N."/>
            <person name="Submissions S."/>
        </authorList>
    </citation>
    <scope>NUCLEOTIDE SEQUENCE [LARGE SCALE GENOMIC DNA]</scope>
    <source>
        <strain evidence="4 5">CGMCC 1.7287</strain>
    </source>
</reference>
<feature type="signal peptide" evidence="1">
    <location>
        <begin position="1"/>
        <end position="30"/>
    </location>
</feature>
<keyword evidence="4" id="KW-0645">Protease</keyword>
<organism evidence="4 5">
    <name type="scientific">Marinobacterium sediminicola</name>
    <dbReference type="NCBI Taxonomy" id="518898"/>
    <lineage>
        <taxon>Bacteria</taxon>
        <taxon>Pseudomonadati</taxon>
        <taxon>Pseudomonadota</taxon>
        <taxon>Gammaproteobacteria</taxon>
        <taxon>Oceanospirillales</taxon>
        <taxon>Oceanospirillaceae</taxon>
        <taxon>Marinobacterium</taxon>
    </lineage>
</organism>
<dbReference type="PANTHER" id="PTHR34720:SF9">
    <property type="entry name" value="BLR4714 PROTEIN"/>
    <property type="match status" value="1"/>
</dbReference>
<evidence type="ECO:0000313" key="4">
    <source>
        <dbReference type="EMBL" id="SMR78819.1"/>
    </source>
</evidence>
<keyword evidence="1" id="KW-0732">Signal</keyword>
<evidence type="ECO:0000259" key="2">
    <source>
        <dbReference type="Pfam" id="PF05548"/>
    </source>
</evidence>